<name>A0A2N5E389_9GAMM</name>
<organism evidence="1 2">
    <name type="scientific">Chimaeribacter coloradensis</name>
    <dbReference type="NCBI Taxonomy" id="2060068"/>
    <lineage>
        <taxon>Bacteria</taxon>
        <taxon>Pseudomonadati</taxon>
        <taxon>Pseudomonadota</taxon>
        <taxon>Gammaproteobacteria</taxon>
        <taxon>Enterobacterales</taxon>
        <taxon>Yersiniaceae</taxon>
        <taxon>Chimaeribacter</taxon>
    </lineage>
</organism>
<dbReference type="AlphaFoldDB" id="A0A2N5E389"/>
<dbReference type="Gene3D" id="3.40.50.300">
    <property type="entry name" value="P-loop containing nucleotide triphosphate hydrolases"/>
    <property type="match status" value="1"/>
</dbReference>
<evidence type="ECO:0000313" key="2">
    <source>
        <dbReference type="Proteomes" id="UP000234503"/>
    </source>
</evidence>
<sequence length="350" mass="38419">MTASDRTLTTSLPLRRGSEGFNTSQDYLVKGLIPAGALCSIYGPGGSFKSFLAVSLACHIASGTSWGGRRVNQGAVLFIAGEGGTGVSRRIRAWELSVNDEMALDNLFRVDCPIFPAAPGSIEQVILATHDIQTMTGMPVRLIILDTLARCFGNSDENTARDMGAFIQGCDAIRYHTRAAMMIVHHSGKDQERGARGSSAFQAALDAEFNVRREGRRNAITLSCTKMKDAEMPEVTAYDLEEVVIYTDSDGEPVTSLVLNDDPRQPDNDLLSSGIPSGVPHITRNHTALWRCINQRISQNKPCTRALLRDDLRAKGINVEKKFSRWLEKLLREQLIVLDGEQIRLLDTGK</sequence>
<comment type="caution">
    <text evidence="1">The sequence shown here is derived from an EMBL/GenBank/DDBJ whole genome shotgun (WGS) entry which is preliminary data.</text>
</comment>
<dbReference type="CDD" id="cd01125">
    <property type="entry name" value="RepA_RSF1010_like"/>
    <property type="match status" value="1"/>
</dbReference>
<dbReference type="SUPFAM" id="SSF52540">
    <property type="entry name" value="P-loop containing nucleoside triphosphate hydrolases"/>
    <property type="match status" value="1"/>
</dbReference>
<gene>
    <name evidence="1" type="ORF">CYR32_10925</name>
</gene>
<dbReference type="Proteomes" id="UP000234503">
    <property type="component" value="Unassembled WGS sequence"/>
</dbReference>
<keyword evidence="2" id="KW-1185">Reference proteome</keyword>
<dbReference type="InterPro" id="IPR027417">
    <property type="entry name" value="P-loop_NTPase"/>
</dbReference>
<dbReference type="InterPro" id="IPR038724">
    <property type="entry name" value="RepA"/>
</dbReference>
<accession>A0A2N5E389</accession>
<protein>
    <submittedName>
        <fullName evidence="1">Transcriptional regulator</fullName>
    </submittedName>
</protein>
<proteinExistence type="predicted"/>
<dbReference type="OrthoDB" id="784829at2"/>
<dbReference type="Pfam" id="PF13481">
    <property type="entry name" value="AAA_25"/>
    <property type="match status" value="1"/>
</dbReference>
<dbReference type="EMBL" id="PJZH01000009">
    <property type="protein sequence ID" value="PLR35174.1"/>
    <property type="molecule type" value="Genomic_DNA"/>
</dbReference>
<dbReference type="RefSeq" id="WP_101824430.1">
    <property type="nucleotide sequence ID" value="NZ_PJZH01000009.1"/>
</dbReference>
<reference evidence="1 2" key="1">
    <citation type="submission" date="2017-12" db="EMBL/GenBank/DDBJ databases">
        <title>Characterization of six clinical isolates of Enterochimera gen. nov., a novel genus of the Yersiniaciae family and the three species Enterochimera arupensis sp. nov., Enterochimera coloradensis sp. nov, and Enterochimera californica sp. nov.</title>
        <authorList>
            <person name="Rossi A."/>
            <person name="Fisher M."/>
        </authorList>
    </citation>
    <scope>NUCLEOTIDE SEQUENCE [LARGE SCALE GENOMIC DNA]</scope>
    <source>
        <strain evidence="2">2016-Iso4</strain>
    </source>
</reference>
<evidence type="ECO:0000313" key="1">
    <source>
        <dbReference type="EMBL" id="PLR35174.1"/>
    </source>
</evidence>